<proteinExistence type="predicted"/>
<evidence type="ECO:0000313" key="2">
    <source>
        <dbReference type="EMBL" id="CAA9334788.1"/>
    </source>
</evidence>
<feature type="compositionally biased region" description="Basic and acidic residues" evidence="1">
    <location>
        <begin position="32"/>
        <end position="48"/>
    </location>
</feature>
<protein>
    <submittedName>
        <fullName evidence="2">Transcriptional regulator, IclR family</fullName>
    </submittedName>
</protein>
<sequence length="254" mass="27305">DSGVRRTSAPRGHGATRHRGPAHACRLPGRPGEQRDRPPDRDQHEHRVPAAVDPRQGRAGEPGGDHRLLPAGAEARRARQCRAGTCRCPRAVPSAPRGADTGHRGDEHPVAAVPGRHDHRRLRPEPVLGPQRRRGGPAQHRPRHGDREDPAGLHRCRAPAGAAVVHLSDHHRPGDAAASAPHGPATRVGPGDRRTRSGVERHRRPRPLADRPDRHPRRPGPGSAVRSEGHPRCRRGAAGGLRRPLHAPVGSSGV</sequence>
<gene>
    <name evidence="2" type="ORF">AVDCRST_MAG24-987</name>
</gene>
<organism evidence="2">
    <name type="scientific">uncultured Nocardioidaceae bacterium</name>
    <dbReference type="NCBI Taxonomy" id="253824"/>
    <lineage>
        <taxon>Bacteria</taxon>
        <taxon>Bacillati</taxon>
        <taxon>Actinomycetota</taxon>
        <taxon>Actinomycetes</taxon>
        <taxon>Propionibacteriales</taxon>
        <taxon>Nocardioidaceae</taxon>
        <taxon>environmental samples</taxon>
    </lineage>
</organism>
<dbReference type="EMBL" id="CADCUF010000155">
    <property type="protein sequence ID" value="CAA9334788.1"/>
    <property type="molecule type" value="Genomic_DNA"/>
</dbReference>
<feature type="compositionally biased region" description="Basic and acidic residues" evidence="1">
    <location>
        <begin position="55"/>
        <end position="68"/>
    </location>
</feature>
<feature type="non-terminal residue" evidence="2">
    <location>
        <position position="254"/>
    </location>
</feature>
<evidence type="ECO:0000256" key="1">
    <source>
        <dbReference type="SAM" id="MobiDB-lite"/>
    </source>
</evidence>
<feature type="compositionally biased region" description="Basic residues" evidence="1">
    <location>
        <begin position="131"/>
        <end position="144"/>
    </location>
</feature>
<dbReference type="AlphaFoldDB" id="A0A6J4LKP9"/>
<feature type="region of interest" description="Disordered" evidence="1">
    <location>
        <begin position="1"/>
        <end position="254"/>
    </location>
</feature>
<feature type="non-terminal residue" evidence="2">
    <location>
        <position position="1"/>
    </location>
</feature>
<accession>A0A6J4LKP9</accession>
<feature type="compositionally biased region" description="Basic and acidic residues" evidence="1">
    <location>
        <begin position="100"/>
        <end position="109"/>
    </location>
</feature>
<name>A0A6J4LKP9_9ACTN</name>
<feature type="compositionally biased region" description="Basic and acidic residues" evidence="1">
    <location>
        <begin position="190"/>
        <end position="200"/>
    </location>
</feature>
<reference evidence="2" key="1">
    <citation type="submission" date="2020-02" db="EMBL/GenBank/DDBJ databases">
        <authorList>
            <person name="Meier V. D."/>
        </authorList>
    </citation>
    <scope>NUCLEOTIDE SEQUENCE</scope>
    <source>
        <strain evidence="2">AVDCRST_MAG24</strain>
    </source>
</reference>